<organism evidence="1 2">
    <name type="scientific">Colletotrichum godetiae</name>
    <dbReference type="NCBI Taxonomy" id="1209918"/>
    <lineage>
        <taxon>Eukaryota</taxon>
        <taxon>Fungi</taxon>
        <taxon>Dikarya</taxon>
        <taxon>Ascomycota</taxon>
        <taxon>Pezizomycotina</taxon>
        <taxon>Sordariomycetes</taxon>
        <taxon>Hypocreomycetidae</taxon>
        <taxon>Glomerellales</taxon>
        <taxon>Glomerellaceae</taxon>
        <taxon>Colletotrichum</taxon>
        <taxon>Colletotrichum acutatum species complex</taxon>
    </lineage>
</organism>
<dbReference type="Proteomes" id="UP001224890">
    <property type="component" value="Unassembled WGS sequence"/>
</dbReference>
<accession>A0AAJ0AK07</accession>
<reference evidence="1" key="1">
    <citation type="submission" date="2021-06" db="EMBL/GenBank/DDBJ databases">
        <title>Comparative genomics, transcriptomics and evolutionary studies reveal genomic signatures of adaptation to plant cell wall in hemibiotrophic fungi.</title>
        <authorList>
            <consortium name="DOE Joint Genome Institute"/>
            <person name="Baroncelli R."/>
            <person name="Diaz J.F."/>
            <person name="Benocci T."/>
            <person name="Peng M."/>
            <person name="Battaglia E."/>
            <person name="Haridas S."/>
            <person name="Andreopoulos W."/>
            <person name="Labutti K."/>
            <person name="Pangilinan J."/>
            <person name="Floch G.L."/>
            <person name="Makela M.R."/>
            <person name="Henrissat B."/>
            <person name="Grigoriev I.V."/>
            <person name="Crouch J.A."/>
            <person name="De Vries R.P."/>
            <person name="Sukno S.A."/>
            <person name="Thon M.R."/>
        </authorList>
    </citation>
    <scope>NUCLEOTIDE SEQUENCE</scope>
    <source>
        <strain evidence="1">CBS 193.32</strain>
    </source>
</reference>
<evidence type="ECO:0000313" key="2">
    <source>
        <dbReference type="Proteomes" id="UP001224890"/>
    </source>
</evidence>
<dbReference type="RefSeq" id="XP_060427831.1">
    <property type="nucleotide sequence ID" value="XM_060580577.1"/>
</dbReference>
<evidence type="ECO:0000313" key="1">
    <source>
        <dbReference type="EMBL" id="KAK1673828.1"/>
    </source>
</evidence>
<proteinExistence type="predicted"/>
<dbReference type="AlphaFoldDB" id="A0AAJ0AK07"/>
<dbReference type="EMBL" id="JAHMHR010000029">
    <property type="protein sequence ID" value="KAK1673828.1"/>
    <property type="molecule type" value="Genomic_DNA"/>
</dbReference>
<keyword evidence="2" id="KW-1185">Reference proteome</keyword>
<name>A0AAJ0AK07_9PEZI</name>
<protein>
    <submittedName>
        <fullName evidence="1">Uncharacterized protein</fullName>
    </submittedName>
</protein>
<gene>
    <name evidence="1" type="ORF">BDP55DRAFT_747525</name>
</gene>
<sequence>MRTFAKRTQYDSRAYYEIYREDISRFSVGICERDATEVPDRGTFQVNFCYVDCKLTVQFWKLPGITTIDGTTAKKMTCELEVIPSEASMEFAVYIDGRNKVATMSGSGSSDNYPFHDGIPSA</sequence>
<dbReference type="GeneID" id="85465103"/>
<comment type="caution">
    <text evidence="1">The sequence shown here is derived from an EMBL/GenBank/DDBJ whole genome shotgun (WGS) entry which is preliminary data.</text>
</comment>